<evidence type="ECO:0000259" key="11">
    <source>
        <dbReference type="PROSITE" id="PS50157"/>
    </source>
</evidence>
<evidence type="ECO:0000256" key="1">
    <source>
        <dbReference type="ARBA" id="ARBA00004123"/>
    </source>
</evidence>
<dbReference type="PANTHER" id="PTHR24388:SF54">
    <property type="entry name" value="PROTEIN ESCARGOT"/>
    <property type="match status" value="1"/>
</dbReference>
<dbReference type="GO" id="GO:0008270">
    <property type="term" value="F:zinc ion binding"/>
    <property type="evidence" value="ECO:0007669"/>
    <property type="project" value="UniProtKB-KW"/>
</dbReference>
<feature type="region of interest" description="Disordered" evidence="10">
    <location>
        <begin position="303"/>
        <end position="409"/>
    </location>
</feature>
<dbReference type="GO" id="GO:0071468">
    <property type="term" value="P:cellular response to acidic pH"/>
    <property type="evidence" value="ECO:0007669"/>
    <property type="project" value="UniProtKB-ARBA"/>
</dbReference>
<dbReference type="EMBL" id="CP076751">
    <property type="protein sequence ID" value="QWW24299.1"/>
    <property type="molecule type" value="Genomic_DNA"/>
</dbReference>
<dbReference type="FunFam" id="3.30.160.60:FF:000100">
    <property type="entry name" value="Zinc finger 45-like"/>
    <property type="match status" value="1"/>
</dbReference>
<organism evidence="12">
    <name type="scientific">Candidozyma auris</name>
    <name type="common">Yeast</name>
    <name type="synonym">Candida auris</name>
    <dbReference type="NCBI Taxonomy" id="498019"/>
    <lineage>
        <taxon>Eukaryota</taxon>
        <taxon>Fungi</taxon>
        <taxon>Dikarya</taxon>
        <taxon>Ascomycota</taxon>
        <taxon>Saccharomycotina</taxon>
        <taxon>Pichiomycetes</taxon>
        <taxon>Metschnikowiaceae</taxon>
        <taxon>Candidozyma</taxon>
    </lineage>
</organism>
<feature type="domain" description="C2H2-type" evidence="11">
    <location>
        <begin position="493"/>
        <end position="529"/>
    </location>
</feature>
<evidence type="ECO:0000256" key="5">
    <source>
        <dbReference type="ARBA" id="ARBA00022833"/>
    </source>
</evidence>
<keyword evidence="4 9" id="KW-0863">Zinc-finger</keyword>
<dbReference type="Pfam" id="PF00096">
    <property type="entry name" value="zf-C2H2"/>
    <property type="match status" value="2"/>
</dbReference>
<evidence type="ECO:0000256" key="4">
    <source>
        <dbReference type="ARBA" id="ARBA00022771"/>
    </source>
</evidence>
<dbReference type="PROSITE" id="PS50157">
    <property type="entry name" value="ZINC_FINGER_C2H2_2"/>
    <property type="match status" value="3"/>
</dbReference>
<feature type="domain" description="C2H2-type" evidence="11">
    <location>
        <begin position="465"/>
        <end position="492"/>
    </location>
</feature>
<dbReference type="PANTHER" id="PTHR24388">
    <property type="entry name" value="ZINC FINGER PROTEIN"/>
    <property type="match status" value="1"/>
</dbReference>
<gene>
    <name evidence="12" type="ORF">CA7LBN_003133</name>
</gene>
<evidence type="ECO:0000256" key="2">
    <source>
        <dbReference type="ARBA" id="ARBA00022723"/>
    </source>
</evidence>
<dbReference type="FunFam" id="3.30.160.60:FF:000181">
    <property type="entry name" value="C2H2 type zinc finger protein"/>
    <property type="match status" value="1"/>
</dbReference>
<keyword evidence="2" id="KW-0479">Metal-binding</keyword>
<accession>A0A8F3AH02</accession>
<dbReference type="InterPro" id="IPR036236">
    <property type="entry name" value="Znf_C2H2_sf"/>
</dbReference>
<dbReference type="SUPFAM" id="SSF57667">
    <property type="entry name" value="beta-beta-alpha zinc fingers"/>
    <property type="match status" value="1"/>
</dbReference>
<feature type="region of interest" description="Disordered" evidence="10">
    <location>
        <begin position="126"/>
        <end position="160"/>
    </location>
</feature>
<evidence type="ECO:0000313" key="12">
    <source>
        <dbReference type="EMBL" id="QWW24299.1"/>
    </source>
</evidence>
<feature type="region of interest" description="Disordered" evidence="10">
    <location>
        <begin position="86"/>
        <end position="105"/>
    </location>
</feature>
<keyword evidence="8" id="KW-0539">Nucleus</keyword>
<protein>
    <recommendedName>
        <fullName evidence="11">C2H2-type domain-containing protein</fullName>
    </recommendedName>
</protein>
<comment type="subcellular location">
    <subcellularLocation>
        <location evidence="1">Nucleus</location>
    </subcellularLocation>
</comment>
<keyword evidence="7" id="KW-0804">Transcription</keyword>
<dbReference type="InterPro" id="IPR013087">
    <property type="entry name" value="Znf_C2H2_type"/>
</dbReference>
<feature type="domain" description="C2H2-type" evidence="11">
    <location>
        <begin position="437"/>
        <end position="464"/>
    </location>
</feature>
<keyword evidence="3" id="KW-0677">Repeat</keyword>
<feature type="compositionally biased region" description="Polar residues" evidence="10">
    <location>
        <begin position="126"/>
        <end position="140"/>
    </location>
</feature>
<dbReference type="InterPro" id="IPR050527">
    <property type="entry name" value="Snail/Krueppel_Znf"/>
</dbReference>
<feature type="compositionally biased region" description="Polar residues" evidence="10">
    <location>
        <begin position="560"/>
        <end position="571"/>
    </location>
</feature>
<keyword evidence="5" id="KW-0862">Zinc</keyword>
<dbReference type="GO" id="GO:0005634">
    <property type="term" value="C:nucleus"/>
    <property type="evidence" value="ECO:0007669"/>
    <property type="project" value="UniProtKB-SubCell"/>
</dbReference>
<keyword evidence="6" id="KW-0805">Transcription regulation</keyword>
<dbReference type="GO" id="GO:0000978">
    <property type="term" value="F:RNA polymerase II cis-regulatory region sequence-specific DNA binding"/>
    <property type="evidence" value="ECO:0007669"/>
    <property type="project" value="TreeGrafter"/>
</dbReference>
<proteinExistence type="predicted"/>
<dbReference type="Gene3D" id="3.30.160.60">
    <property type="entry name" value="Classic Zinc Finger"/>
    <property type="match status" value="3"/>
</dbReference>
<feature type="compositionally biased region" description="Low complexity" evidence="10">
    <location>
        <begin position="141"/>
        <end position="151"/>
    </location>
</feature>
<reference evidence="12" key="1">
    <citation type="submission" date="2021-06" db="EMBL/GenBank/DDBJ databases">
        <title>Candida auris outbreak in lebanese hospital.</title>
        <authorList>
            <person name="Finianos M."/>
        </authorList>
    </citation>
    <scope>NUCLEOTIDE SEQUENCE</scope>
    <source>
        <strain evidence="12">CA7LBN</strain>
    </source>
</reference>
<evidence type="ECO:0000256" key="3">
    <source>
        <dbReference type="ARBA" id="ARBA00022737"/>
    </source>
</evidence>
<dbReference type="GO" id="GO:0071248">
    <property type="term" value="P:cellular response to metal ion"/>
    <property type="evidence" value="ECO:0007669"/>
    <property type="project" value="UniProtKB-ARBA"/>
</dbReference>
<feature type="compositionally biased region" description="Polar residues" evidence="10">
    <location>
        <begin position="318"/>
        <end position="347"/>
    </location>
</feature>
<name>A0A8F3AH02_CANAR</name>
<dbReference type="AlphaFoldDB" id="A0A8F3AH02"/>
<evidence type="ECO:0000256" key="8">
    <source>
        <dbReference type="ARBA" id="ARBA00023242"/>
    </source>
</evidence>
<dbReference type="PROSITE" id="PS00028">
    <property type="entry name" value="ZINC_FINGER_C2H2_1"/>
    <property type="match status" value="2"/>
</dbReference>
<feature type="compositionally biased region" description="Basic residues" evidence="10">
    <location>
        <begin position="370"/>
        <end position="385"/>
    </location>
</feature>
<evidence type="ECO:0000256" key="10">
    <source>
        <dbReference type="SAM" id="MobiDB-lite"/>
    </source>
</evidence>
<evidence type="ECO:0000256" key="9">
    <source>
        <dbReference type="PROSITE-ProRule" id="PRU00042"/>
    </source>
</evidence>
<sequence length="579" mass="64281">MSSNVVKREEEELYDMLNLSPPHFDASLNMSSPTSVLSKDMFDHGNGTATNGMLADSPVIMNQEQLIQNQHDSFARNVNINLSQDNGVTSSLHPNPSGLDISPSLNVNTTQKLQVSSDFLSPHNFPNSSSYLNPRSPDTYSSHSLYSDQSSNPGSPYQDAMSHFSEAYSDVGQQHISQNDYLDTSANVRRDTNGGSFNRDIYLGESVSSTNLMSMSTQSFHQRTTQQEQQFTNEQNYKDSLSMPVPSINAAPYENSYDRLTENNLMNYTENINTSRPFPLQEQKEITISIEQAPDIVAAKTPSLFSNSSHNSSAQNSPGQQYSASNSLKPQGSAGNLSSTSQANSQMSPSSPSDQNESSLLKPEEFQSVKRGRQKVHSLKTHSRSRSPNNSGYSSEEIDDDESASVGENAVASREKMLELASTTQSTRRTQKHPSLYACHLCDKRFTRPYNLKSHLRTHTDERPFTCNVCGKAFARQHDRKRHEDLHSGEKKFQCKGLLKDGTPYGCGRKFARADALRRHFQTESGKECIRALVEEDERERQAGNGNESGIQLPSGDYLSPSSINQYQNVPQVAISPPD</sequence>
<dbReference type="Proteomes" id="UP000825438">
    <property type="component" value="Chromosome III"/>
</dbReference>
<dbReference type="SMART" id="SM00355">
    <property type="entry name" value="ZnF_C2H2"/>
    <property type="match status" value="2"/>
</dbReference>
<feature type="region of interest" description="Disordered" evidence="10">
    <location>
        <begin position="538"/>
        <end position="579"/>
    </location>
</feature>
<dbReference type="GO" id="GO:0000981">
    <property type="term" value="F:DNA-binding transcription factor activity, RNA polymerase II-specific"/>
    <property type="evidence" value="ECO:0007669"/>
    <property type="project" value="TreeGrafter"/>
</dbReference>
<evidence type="ECO:0000256" key="7">
    <source>
        <dbReference type="ARBA" id="ARBA00023163"/>
    </source>
</evidence>
<evidence type="ECO:0000256" key="6">
    <source>
        <dbReference type="ARBA" id="ARBA00023015"/>
    </source>
</evidence>
<feature type="compositionally biased region" description="Low complexity" evidence="10">
    <location>
        <begin position="303"/>
        <end position="317"/>
    </location>
</feature>